<keyword evidence="4" id="KW-1185">Reference proteome</keyword>
<feature type="compositionally biased region" description="Basic and acidic residues" evidence="1">
    <location>
        <begin position="182"/>
        <end position="193"/>
    </location>
</feature>
<evidence type="ECO:0000256" key="1">
    <source>
        <dbReference type="SAM" id="MobiDB-lite"/>
    </source>
</evidence>
<feature type="compositionally biased region" description="Polar residues" evidence="1">
    <location>
        <begin position="194"/>
        <end position="211"/>
    </location>
</feature>
<feature type="domain" description="Band 7" evidence="2">
    <location>
        <begin position="2"/>
        <end position="74"/>
    </location>
</feature>
<gene>
    <name evidence="3" type="ORF">OLC1_LOCUS12695</name>
</gene>
<dbReference type="InterPro" id="IPR050710">
    <property type="entry name" value="Band7/mec-2_domain"/>
</dbReference>
<evidence type="ECO:0000313" key="3">
    <source>
        <dbReference type="EMBL" id="CAI9103561.1"/>
    </source>
</evidence>
<name>A0AAV1D7Y6_OLDCO</name>
<sequence>MNGVLTLKIVNPELASYEVEKPKDALIELAWTTMENEIGKISLEKIFLDREKLNSKIAKAVDETAADWGLECLGFESDFKVKSNVVTNDGRVVTVDTNLHLKVVDPKLASYAIENPIDAVVETAKSAMGKEVVSCEADEAIDSWEGIDEDIGSRINRVAQGWGIECLGFEIKDLSSKLREVSESEVLESEHSGQEVSESEYSGTGDTDSDH</sequence>
<dbReference type="Pfam" id="PF01145">
    <property type="entry name" value="Band_7"/>
    <property type="match status" value="2"/>
</dbReference>
<dbReference type="PANTHER" id="PTHR43327:SF10">
    <property type="entry name" value="STOMATIN-LIKE PROTEIN 2, MITOCHONDRIAL"/>
    <property type="match status" value="1"/>
</dbReference>
<dbReference type="Proteomes" id="UP001161247">
    <property type="component" value="Chromosome 4"/>
</dbReference>
<dbReference type="GO" id="GO:0007005">
    <property type="term" value="P:mitochondrion organization"/>
    <property type="evidence" value="ECO:0007669"/>
    <property type="project" value="TreeGrafter"/>
</dbReference>
<dbReference type="Gene3D" id="3.30.479.30">
    <property type="entry name" value="Band 7 domain"/>
    <property type="match status" value="2"/>
</dbReference>
<accession>A0AAV1D7Y6</accession>
<dbReference type="InterPro" id="IPR001107">
    <property type="entry name" value="Band_7"/>
</dbReference>
<evidence type="ECO:0000259" key="2">
    <source>
        <dbReference type="Pfam" id="PF01145"/>
    </source>
</evidence>
<feature type="region of interest" description="Disordered" evidence="1">
    <location>
        <begin position="182"/>
        <end position="211"/>
    </location>
</feature>
<dbReference type="SUPFAM" id="SSF117892">
    <property type="entry name" value="Band 7/SPFH domain"/>
    <property type="match status" value="2"/>
</dbReference>
<protein>
    <submittedName>
        <fullName evidence="3">OLC1v1002072C1</fullName>
    </submittedName>
</protein>
<dbReference type="PANTHER" id="PTHR43327">
    <property type="entry name" value="STOMATIN-LIKE PROTEIN 2, MITOCHONDRIAL"/>
    <property type="match status" value="1"/>
</dbReference>
<dbReference type="EMBL" id="OX459121">
    <property type="protein sequence ID" value="CAI9103561.1"/>
    <property type="molecule type" value="Genomic_DNA"/>
</dbReference>
<dbReference type="GO" id="GO:0005739">
    <property type="term" value="C:mitochondrion"/>
    <property type="evidence" value="ECO:0007669"/>
    <property type="project" value="TreeGrafter"/>
</dbReference>
<dbReference type="InterPro" id="IPR036013">
    <property type="entry name" value="Band_7/SPFH_dom_sf"/>
</dbReference>
<evidence type="ECO:0000313" key="4">
    <source>
        <dbReference type="Proteomes" id="UP001161247"/>
    </source>
</evidence>
<proteinExistence type="predicted"/>
<dbReference type="AlphaFoldDB" id="A0AAV1D7Y6"/>
<organism evidence="3 4">
    <name type="scientific">Oldenlandia corymbosa var. corymbosa</name>
    <dbReference type="NCBI Taxonomy" id="529605"/>
    <lineage>
        <taxon>Eukaryota</taxon>
        <taxon>Viridiplantae</taxon>
        <taxon>Streptophyta</taxon>
        <taxon>Embryophyta</taxon>
        <taxon>Tracheophyta</taxon>
        <taxon>Spermatophyta</taxon>
        <taxon>Magnoliopsida</taxon>
        <taxon>eudicotyledons</taxon>
        <taxon>Gunneridae</taxon>
        <taxon>Pentapetalae</taxon>
        <taxon>asterids</taxon>
        <taxon>lamiids</taxon>
        <taxon>Gentianales</taxon>
        <taxon>Rubiaceae</taxon>
        <taxon>Rubioideae</taxon>
        <taxon>Spermacoceae</taxon>
        <taxon>Hedyotis-Oldenlandia complex</taxon>
        <taxon>Oldenlandia</taxon>
    </lineage>
</organism>
<feature type="domain" description="Band 7" evidence="2">
    <location>
        <begin position="78"/>
        <end position="175"/>
    </location>
</feature>
<reference evidence="3" key="1">
    <citation type="submission" date="2023-03" db="EMBL/GenBank/DDBJ databases">
        <authorList>
            <person name="Julca I."/>
        </authorList>
    </citation>
    <scope>NUCLEOTIDE SEQUENCE</scope>
</reference>